<gene>
    <name evidence="1" type="ORF">A11Q_2097</name>
</gene>
<dbReference type="HOGENOM" id="CLU_2840964_0_0_7"/>
<dbReference type="OrthoDB" id="5296096at2"/>
<keyword evidence="2" id="KW-1185">Reference proteome</keyword>
<evidence type="ECO:0000313" key="2">
    <source>
        <dbReference type="Proteomes" id="UP000012040"/>
    </source>
</evidence>
<accession>M4VAQ5</accession>
<dbReference type="eggNOG" id="ENOG50319A3">
    <property type="taxonomic scope" value="Bacteria"/>
</dbReference>
<dbReference type="RefSeq" id="WP_015470803.1">
    <property type="nucleotide sequence ID" value="NC_020813.1"/>
</dbReference>
<dbReference type="AlphaFoldDB" id="M4VAQ5"/>
<organism evidence="1 2">
    <name type="scientific">Pseudobdellovibrio exovorus JSS</name>
    <dbReference type="NCBI Taxonomy" id="1184267"/>
    <lineage>
        <taxon>Bacteria</taxon>
        <taxon>Pseudomonadati</taxon>
        <taxon>Bdellovibrionota</taxon>
        <taxon>Bdellovibrionia</taxon>
        <taxon>Bdellovibrionales</taxon>
        <taxon>Pseudobdellovibrionaceae</taxon>
        <taxon>Pseudobdellovibrio</taxon>
    </lineage>
</organism>
<proteinExistence type="predicted"/>
<reference evidence="1 2" key="1">
    <citation type="journal article" date="2013" name="ISME J.">
        <title>By their genes ye shall know them: genomic signatures of predatory bacteria.</title>
        <authorList>
            <person name="Pasternak Z."/>
            <person name="Pietrokovski S."/>
            <person name="Rotem O."/>
            <person name="Gophna U."/>
            <person name="Lurie-Weinberger M.N."/>
            <person name="Jurkevitch E."/>
        </authorList>
    </citation>
    <scope>NUCLEOTIDE SEQUENCE [LARGE SCALE GENOMIC DNA]</scope>
    <source>
        <strain evidence="1 2">JSS</strain>
    </source>
</reference>
<dbReference type="STRING" id="1184267.A11Q_2097"/>
<dbReference type="EMBL" id="CP003537">
    <property type="protein sequence ID" value="AGH96313.1"/>
    <property type="molecule type" value="Genomic_DNA"/>
</dbReference>
<protein>
    <submittedName>
        <fullName evidence="1">Uncharacterized protein</fullName>
    </submittedName>
</protein>
<sequence length="65" mass="7576">MKDINYYENTNSANQMAYLKLQCNCVLCNTALELKFEQLNESEIKEEATCPECEIRTRAKTHTLQ</sequence>
<evidence type="ECO:0000313" key="1">
    <source>
        <dbReference type="EMBL" id="AGH96313.1"/>
    </source>
</evidence>
<name>M4VAQ5_9BACT</name>
<dbReference type="KEGG" id="bex:A11Q_2097"/>
<dbReference type="PATRIC" id="fig|1184267.3.peg.2122"/>
<dbReference type="Proteomes" id="UP000012040">
    <property type="component" value="Chromosome"/>
</dbReference>